<dbReference type="InterPro" id="IPR036186">
    <property type="entry name" value="Serpin_sf"/>
</dbReference>
<accession>A0A218P6A9</accession>
<dbReference type="GeneID" id="33315159"/>
<sequence>MRRLVLLAILLTVIVGGCLGQAENGKPSPTSSSSTFTPPGTKYDVLKEGQEAPIVRGINAFAVDLYRELAGGEDNLFFSPYSVETALAMAYDGASGATREEMGKVLHLPSENDTRWVGFRYLLLSLKTSNGSPYVLRSANALWIQRDYPIDEKYLWVIRTFYLGRVDKVDFVNDPEGSAREINDWVEEQTNGRIKDILSKLSPDTRLIITNAIYFKGNWSSRFEASETRNGTFHSPSGPVTVPMMHQRGKFPYFENNELQALELPYEGGRLSMLIILPREGKFEKVENELSTEFIEDIMNGTTEESVKVTLPKFRVAQEYHLRDILADMGMGSAFKVPGFSGISPGGNLVISDVLHKTLISVAENGTEAAAVTAVTMTLAAVPGQENFKVFNADRPFIFLIYDRETGAILFMGRLVNPKE</sequence>
<dbReference type="GO" id="GO:0005615">
    <property type="term" value="C:extracellular space"/>
    <property type="evidence" value="ECO:0007669"/>
    <property type="project" value="InterPro"/>
</dbReference>
<feature type="region of interest" description="Disordered" evidence="2">
    <location>
        <begin position="22"/>
        <end position="41"/>
    </location>
</feature>
<evidence type="ECO:0000313" key="5">
    <source>
        <dbReference type="Proteomes" id="UP000197418"/>
    </source>
</evidence>
<dbReference type="EMBL" id="CP015102">
    <property type="protein sequence ID" value="ASJ06329.1"/>
    <property type="molecule type" value="Genomic_DNA"/>
</dbReference>
<feature type="domain" description="Serpin" evidence="3">
    <location>
        <begin position="63"/>
        <end position="418"/>
    </location>
</feature>
<evidence type="ECO:0000259" key="3">
    <source>
        <dbReference type="SMART" id="SM00093"/>
    </source>
</evidence>
<dbReference type="GO" id="GO:0004867">
    <property type="term" value="F:serine-type endopeptidase inhibitor activity"/>
    <property type="evidence" value="ECO:0007669"/>
    <property type="project" value="InterPro"/>
</dbReference>
<evidence type="ECO:0000256" key="2">
    <source>
        <dbReference type="SAM" id="MobiDB-lite"/>
    </source>
</evidence>
<dbReference type="PANTHER" id="PTHR11461">
    <property type="entry name" value="SERINE PROTEASE INHIBITOR, SERPIN"/>
    <property type="match status" value="1"/>
</dbReference>
<dbReference type="CDD" id="cd19590">
    <property type="entry name" value="serpin_thermopin-like"/>
    <property type="match status" value="1"/>
</dbReference>
<dbReference type="PROSITE" id="PS00284">
    <property type="entry name" value="SERPIN"/>
    <property type="match status" value="1"/>
</dbReference>
<evidence type="ECO:0000313" key="4">
    <source>
        <dbReference type="EMBL" id="ASJ06329.1"/>
    </source>
</evidence>
<dbReference type="Gene3D" id="3.30.497.10">
    <property type="entry name" value="Antithrombin, subunit I, domain 2"/>
    <property type="match status" value="1"/>
</dbReference>
<organism evidence="4 5">
    <name type="scientific">Thermococcus pacificus</name>
    <dbReference type="NCBI Taxonomy" id="71998"/>
    <lineage>
        <taxon>Archaea</taxon>
        <taxon>Methanobacteriati</taxon>
        <taxon>Methanobacteriota</taxon>
        <taxon>Thermococci</taxon>
        <taxon>Thermococcales</taxon>
        <taxon>Thermococcaceae</taxon>
        <taxon>Thermococcus</taxon>
    </lineage>
</organism>
<dbReference type="Proteomes" id="UP000197418">
    <property type="component" value="Chromosome"/>
</dbReference>
<comment type="similarity">
    <text evidence="1">Belongs to the serpin family.</text>
</comment>
<protein>
    <submittedName>
        <fullName evidence="4">Serpin</fullName>
    </submittedName>
</protein>
<dbReference type="RefSeq" id="WP_088853591.1">
    <property type="nucleotide sequence ID" value="NZ_CP015102.1"/>
</dbReference>
<name>A0A218P6A9_9EURY</name>
<dbReference type="OrthoDB" id="371710at2157"/>
<dbReference type="KEGG" id="tpaf:A3L08_02765"/>
<dbReference type="PROSITE" id="PS51257">
    <property type="entry name" value="PROKAR_LIPOPROTEIN"/>
    <property type="match status" value="1"/>
</dbReference>
<reference evidence="4 5" key="1">
    <citation type="submission" date="2016-04" db="EMBL/GenBank/DDBJ databases">
        <title>Complete genome sequence of Thermococcus pacificus type strain P4.</title>
        <authorList>
            <person name="Oger P.M."/>
        </authorList>
    </citation>
    <scope>NUCLEOTIDE SEQUENCE [LARGE SCALE GENOMIC DNA]</scope>
    <source>
        <strain evidence="4 5">P-4</strain>
    </source>
</reference>
<gene>
    <name evidence="4" type="ORF">A3L08_02765</name>
</gene>
<dbReference type="InterPro" id="IPR023796">
    <property type="entry name" value="Serpin_dom"/>
</dbReference>
<dbReference type="SUPFAM" id="SSF56574">
    <property type="entry name" value="Serpins"/>
    <property type="match status" value="1"/>
</dbReference>
<dbReference type="AlphaFoldDB" id="A0A218P6A9"/>
<evidence type="ECO:0000256" key="1">
    <source>
        <dbReference type="RuleBase" id="RU000411"/>
    </source>
</evidence>
<dbReference type="InterPro" id="IPR042185">
    <property type="entry name" value="Serpin_sf_2"/>
</dbReference>
<dbReference type="InterPro" id="IPR000215">
    <property type="entry name" value="Serpin_fam"/>
</dbReference>
<dbReference type="PANTHER" id="PTHR11461:SF211">
    <property type="entry name" value="GH10112P-RELATED"/>
    <property type="match status" value="1"/>
</dbReference>
<dbReference type="Gene3D" id="2.30.39.10">
    <property type="entry name" value="Alpha-1-antitrypsin, domain 1"/>
    <property type="match status" value="1"/>
</dbReference>
<feature type="compositionally biased region" description="Low complexity" evidence="2">
    <location>
        <begin position="27"/>
        <end position="41"/>
    </location>
</feature>
<dbReference type="Pfam" id="PF00079">
    <property type="entry name" value="Serpin"/>
    <property type="match status" value="1"/>
</dbReference>
<dbReference type="InterPro" id="IPR023795">
    <property type="entry name" value="Serpin_CS"/>
</dbReference>
<dbReference type="SMART" id="SM00093">
    <property type="entry name" value="SERPIN"/>
    <property type="match status" value="1"/>
</dbReference>
<proteinExistence type="inferred from homology"/>
<keyword evidence="5" id="KW-1185">Reference proteome</keyword>
<dbReference type="InterPro" id="IPR042178">
    <property type="entry name" value="Serpin_sf_1"/>
</dbReference>